<dbReference type="AlphaFoldDB" id="A0AAN8FVI4"/>
<keyword evidence="3" id="KW-1185">Reference proteome</keyword>
<organism evidence="2 3">
    <name type="scientific">Trichostrongylus colubriformis</name>
    <name type="common">Black scour worm</name>
    <dbReference type="NCBI Taxonomy" id="6319"/>
    <lineage>
        <taxon>Eukaryota</taxon>
        <taxon>Metazoa</taxon>
        <taxon>Ecdysozoa</taxon>
        <taxon>Nematoda</taxon>
        <taxon>Chromadorea</taxon>
        <taxon>Rhabditida</taxon>
        <taxon>Rhabditina</taxon>
        <taxon>Rhabditomorpha</taxon>
        <taxon>Strongyloidea</taxon>
        <taxon>Trichostrongylidae</taxon>
        <taxon>Trichostrongylus</taxon>
    </lineage>
</organism>
<dbReference type="EMBL" id="WIXE01012004">
    <property type="protein sequence ID" value="KAK5976318.1"/>
    <property type="molecule type" value="Genomic_DNA"/>
</dbReference>
<reference evidence="2 3" key="1">
    <citation type="submission" date="2019-10" db="EMBL/GenBank/DDBJ databases">
        <title>Assembly and Annotation for the nematode Trichostrongylus colubriformis.</title>
        <authorList>
            <person name="Martin J."/>
        </authorList>
    </citation>
    <scope>NUCLEOTIDE SEQUENCE [LARGE SCALE GENOMIC DNA]</scope>
    <source>
        <strain evidence="2">G859</strain>
        <tissue evidence="2">Whole worm</tissue>
    </source>
</reference>
<keyword evidence="1" id="KW-0732">Signal</keyword>
<evidence type="ECO:0000313" key="2">
    <source>
        <dbReference type="EMBL" id="KAK5976318.1"/>
    </source>
</evidence>
<dbReference type="Proteomes" id="UP001331761">
    <property type="component" value="Unassembled WGS sequence"/>
</dbReference>
<proteinExistence type="predicted"/>
<evidence type="ECO:0000313" key="3">
    <source>
        <dbReference type="Proteomes" id="UP001331761"/>
    </source>
</evidence>
<feature type="chain" id="PRO_5043011716" evidence="1">
    <location>
        <begin position="17"/>
        <end position="115"/>
    </location>
</feature>
<evidence type="ECO:0000256" key="1">
    <source>
        <dbReference type="SAM" id="SignalP"/>
    </source>
</evidence>
<accession>A0AAN8FVI4</accession>
<feature type="signal peptide" evidence="1">
    <location>
        <begin position="1"/>
        <end position="16"/>
    </location>
</feature>
<name>A0AAN8FVI4_TRICO</name>
<comment type="caution">
    <text evidence="2">The sequence shown here is derived from an EMBL/GenBank/DDBJ whole genome shotgun (WGS) entry which is preliminary data.</text>
</comment>
<protein>
    <submittedName>
        <fullName evidence="2">Uncharacterized protein</fullName>
    </submittedName>
</protein>
<sequence>MRLLLLIATLTAPVTPFEWGLFPACCCGSVWYDLLMALTLCPKPKPLQPLPPAPAAAEAATNVILPPAPSGPVPPAPIALPPPGYPVPLSQPPLQPVNLPAPGPVPLPTYAMAGR</sequence>
<gene>
    <name evidence="2" type="ORF">GCK32_011965</name>
</gene>